<feature type="region of interest" description="Disordered" evidence="1">
    <location>
        <begin position="106"/>
        <end position="179"/>
    </location>
</feature>
<accession>A0A239HNS7</accession>
<feature type="compositionally biased region" description="Low complexity" evidence="1">
    <location>
        <begin position="17"/>
        <end position="30"/>
    </location>
</feature>
<organism evidence="2 3">
    <name type="scientific">Noviherbaspirillum humi</name>
    <dbReference type="NCBI Taxonomy" id="1688639"/>
    <lineage>
        <taxon>Bacteria</taxon>
        <taxon>Pseudomonadati</taxon>
        <taxon>Pseudomonadota</taxon>
        <taxon>Betaproteobacteria</taxon>
        <taxon>Burkholderiales</taxon>
        <taxon>Oxalobacteraceae</taxon>
        <taxon>Noviherbaspirillum</taxon>
    </lineage>
</organism>
<feature type="compositionally biased region" description="Polar residues" evidence="1">
    <location>
        <begin position="111"/>
        <end position="124"/>
    </location>
</feature>
<keyword evidence="3" id="KW-1185">Reference proteome</keyword>
<protein>
    <submittedName>
        <fullName evidence="2">Uncharacterized protein</fullName>
    </submittedName>
</protein>
<dbReference type="RefSeq" id="WP_089399685.1">
    <property type="nucleotide sequence ID" value="NZ_FZOT01000007.1"/>
</dbReference>
<proteinExistence type="predicted"/>
<reference evidence="2 3" key="1">
    <citation type="submission" date="2017-06" db="EMBL/GenBank/DDBJ databases">
        <authorList>
            <person name="Kim H.J."/>
            <person name="Triplett B.A."/>
        </authorList>
    </citation>
    <scope>NUCLEOTIDE SEQUENCE [LARGE SCALE GENOMIC DNA]</scope>
    <source>
        <strain evidence="2 3">U15</strain>
    </source>
</reference>
<name>A0A239HNS7_9BURK</name>
<dbReference type="EMBL" id="FZOT01000007">
    <property type="protein sequence ID" value="SNS83016.1"/>
    <property type="molecule type" value="Genomic_DNA"/>
</dbReference>
<dbReference type="AlphaFoldDB" id="A0A239HNS7"/>
<sequence>MTVDGLSSSIAALYQTSRASGTSQAGSSAGMQEMDGNRPPPPPGGGLGNAIMQALSSLGINVGSGADDATSASSAGDSTTGTTSTDGSQSVSTSLGSFMQSLMQALHAQGASESQDAAAQPQESESSDGAVRGHGHHHGGPDKMQADLQSLIQKLSSASTSSSDGTSSTDGDAATTELEQSFQSLASALGASNASGSSATLKDFLQALQNNMQDFSRSGNLVNTSA</sequence>
<feature type="region of interest" description="Disordered" evidence="1">
    <location>
        <begin position="65"/>
        <end position="93"/>
    </location>
</feature>
<feature type="compositionally biased region" description="Low complexity" evidence="1">
    <location>
        <begin position="156"/>
        <end position="176"/>
    </location>
</feature>
<gene>
    <name evidence="2" type="ORF">SAMN06265795_10790</name>
</gene>
<evidence type="ECO:0000256" key="1">
    <source>
        <dbReference type="SAM" id="MobiDB-lite"/>
    </source>
</evidence>
<feature type="region of interest" description="Disordered" evidence="1">
    <location>
        <begin position="15"/>
        <end position="50"/>
    </location>
</feature>
<evidence type="ECO:0000313" key="2">
    <source>
        <dbReference type="EMBL" id="SNS83016.1"/>
    </source>
</evidence>
<dbReference type="Proteomes" id="UP000198284">
    <property type="component" value="Unassembled WGS sequence"/>
</dbReference>
<evidence type="ECO:0000313" key="3">
    <source>
        <dbReference type="Proteomes" id="UP000198284"/>
    </source>
</evidence>